<feature type="signal peptide" evidence="3">
    <location>
        <begin position="1"/>
        <end position="23"/>
    </location>
</feature>
<name>A0A4Z0MTE9_9BACT</name>
<evidence type="ECO:0000256" key="2">
    <source>
        <dbReference type="SAM" id="Coils"/>
    </source>
</evidence>
<proteinExistence type="inferred from homology"/>
<evidence type="ECO:0000313" key="5">
    <source>
        <dbReference type="Proteomes" id="UP000298284"/>
    </source>
</evidence>
<accession>A0A4Z0MTE9</accession>
<dbReference type="EMBL" id="SRKZ01000001">
    <property type="protein sequence ID" value="TGD83092.1"/>
    <property type="molecule type" value="Genomic_DNA"/>
</dbReference>
<keyword evidence="3" id="KW-0732">Signal</keyword>
<dbReference type="OrthoDB" id="9791261at2"/>
<dbReference type="RefSeq" id="WP_135529244.1">
    <property type="nucleotide sequence ID" value="NZ_SRKZ01000001.1"/>
</dbReference>
<comment type="caution">
    <text evidence="4">The sequence shown here is derived from an EMBL/GenBank/DDBJ whole genome shotgun (WGS) entry which is preliminary data.</text>
</comment>
<dbReference type="PANTHER" id="PTHR30203">
    <property type="entry name" value="OUTER MEMBRANE CATION EFFLUX PROTEIN"/>
    <property type="match status" value="1"/>
</dbReference>
<comment type="similarity">
    <text evidence="1">Belongs to the outer membrane factor (OMF) (TC 1.B.17) family.</text>
</comment>
<dbReference type="InterPro" id="IPR003423">
    <property type="entry name" value="OMP_efflux"/>
</dbReference>
<dbReference type="InterPro" id="IPR010131">
    <property type="entry name" value="MdtP/NodT-like"/>
</dbReference>
<organism evidence="4 5">
    <name type="scientific">Hymenobacter wooponensis</name>
    <dbReference type="NCBI Taxonomy" id="1525360"/>
    <lineage>
        <taxon>Bacteria</taxon>
        <taxon>Pseudomonadati</taxon>
        <taxon>Bacteroidota</taxon>
        <taxon>Cytophagia</taxon>
        <taxon>Cytophagales</taxon>
        <taxon>Hymenobacteraceae</taxon>
        <taxon>Hymenobacter</taxon>
    </lineage>
</organism>
<evidence type="ECO:0000256" key="3">
    <source>
        <dbReference type="SAM" id="SignalP"/>
    </source>
</evidence>
<feature type="coiled-coil region" evidence="2">
    <location>
        <begin position="198"/>
        <end position="225"/>
    </location>
</feature>
<keyword evidence="2" id="KW-0175">Coiled coil</keyword>
<reference evidence="4 5" key="1">
    <citation type="submission" date="2019-04" db="EMBL/GenBank/DDBJ databases">
        <authorList>
            <person name="Feng G."/>
            <person name="Zhang J."/>
            <person name="Zhu H."/>
        </authorList>
    </citation>
    <scope>NUCLEOTIDE SEQUENCE [LARGE SCALE GENOMIC DNA]</scope>
    <source>
        <strain evidence="4 5">JCM 19491</strain>
    </source>
</reference>
<feature type="chain" id="PRO_5021454273" evidence="3">
    <location>
        <begin position="24"/>
        <end position="441"/>
    </location>
</feature>
<dbReference type="Gene3D" id="1.20.1600.10">
    <property type="entry name" value="Outer membrane efflux proteins (OEP)"/>
    <property type="match status" value="1"/>
</dbReference>
<sequence length="441" mass="50025">MLRYLFFNLLFLALLAAPGPTRAKVAPPALVTPVGVAQPTDTLRLTLAEAEQRFLATNFELLAQKFNITAAQAQEVQARLFDNPEISVERNAYNPYNHRFFETNEDRKQWVATYQQLILLGGKRRKNVEYQRIGTEIEGHNFNDLVRTLQYELRSNFVKLHYDLQTLGVYQRQREALQRTLTVYQAQLERGNVALKEVVRLKAALFSLESERKELVNDISEYQATLNLLLGSRPPRPIQPVLTVNPVTTLRLEALPLAQALEIARESRPDLRAAEATARQEQQNLLVQKSLAVPDLTVGGIYDFNGAVGKNYTGITVGMPLPLFNRNQGNIKSAEAQIRASEQVLNQRATEVETEVAEAYAKAAEAERLATSFPSEYFTDFNKLLEGVLTSYQRKAIGTLEFLDFLESYKDNMVQLNDARADQLNAFESLNQRLGRRVFTW</sequence>
<gene>
    <name evidence="4" type="ORF">EU557_04750</name>
</gene>
<dbReference type="Proteomes" id="UP000298284">
    <property type="component" value="Unassembled WGS sequence"/>
</dbReference>
<evidence type="ECO:0000313" key="4">
    <source>
        <dbReference type="EMBL" id="TGD83092.1"/>
    </source>
</evidence>
<dbReference type="GO" id="GO:0015562">
    <property type="term" value="F:efflux transmembrane transporter activity"/>
    <property type="evidence" value="ECO:0007669"/>
    <property type="project" value="InterPro"/>
</dbReference>
<dbReference type="AlphaFoldDB" id="A0A4Z0MTE9"/>
<protein>
    <submittedName>
        <fullName evidence="4">TolC family protein</fullName>
    </submittedName>
</protein>
<dbReference type="PANTHER" id="PTHR30203:SF23">
    <property type="entry name" value="OUTER MEMBRANE EFFLUX PROTEIN"/>
    <property type="match status" value="1"/>
</dbReference>
<dbReference type="Pfam" id="PF02321">
    <property type="entry name" value="OEP"/>
    <property type="match status" value="2"/>
</dbReference>
<keyword evidence="5" id="KW-1185">Reference proteome</keyword>
<dbReference type="SUPFAM" id="SSF56954">
    <property type="entry name" value="Outer membrane efflux proteins (OEP)"/>
    <property type="match status" value="1"/>
</dbReference>
<evidence type="ECO:0000256" key="1">
    <source>
        <dbReference type="ARBA" id="ARBA00007613"/>
    </source>
</evidence>